<reference evidence="1 2" key="1">
    <citation type="submission" date="2023-08" db="EMBL/GenBank/DDBJ databases">
        <title>A Necator americanus chromosomal reference genome.</title>
        <authorList>
            <person name="Ilik V."/>
            <person name="Petrzelkova K.J."/>
            <person name="Pardy F."/>
            <person name="Fuh T."/>
            <person name="Niatou-Singa F.S."/>
            <person name="Gouil Q."/>
            <person name="Baker L."/>
            <person name="Ritchie M.E."/>
            <person name="Jex A.R."/>
            <person name="Gazzola D."/>
            <person name="Li H."/>
            <person name="Toshio Fujiwara R."/>
            <person name="Zhan B."/>
            <person name="Aroian R.V."/>
            <person name="Pafco B."/>
            <person name="Schwarz E.M."/>
        </authorList>
    </citation>
    <scope>NUCLEOTIDE SEQUENCE [LARGE SCALE GENOMIC DNA]</scope>
    <source>
        <strain evidence="1 2">Aroian</strain>
        <tissue evidence="1">Whole animal</tissue>
    </source>
</reference>
<accession>A0ABR1CK90</accession>
<dbReference type="Proteomes" id="UP001303046">
    <property type="component" value="Unassembled WGS sequence"/>
</dbReference>
<evidence type="ECO:0000313" key="2">
    <source>
        <dbReference type="Proteomes" id="UP001303046"/>
    </source>
</evidence>
<comment type="caution">
    <text evidence="1">The sequence shown here is derived from an EMBL/GenBank/DDBJ whole genome shotgun (WGS) entry which is preliminary data.</text>
</comment>
<proteinExistence type="predicted"/>
<name>A0ABR1CK90_NECAM</name>
<organism evidence="1 2">
    <name type="scientific">Necator americanus</name>
    <name type="common">Human hookworm</name>
    <dbReference type="NCBI Taxonomy" id="51031"/>
    <lineage>
        <taxon>Eukaryota</taxon>
        <taxon>Metazoa</taxon>
        <taxon>Ecdysozoa</taxon>
        <taxon>Nematoda</taxon>
        <taxon>Chromadorea</taxon>
        <taxon>Rhabditida</taxon>
        <taxon>Rhabditina</taxon>
        <taxon>Rhabditomorpha</taxon>
        <taxon>Strongyloidea</taxon>
        <taxon>Ancylostomatidae</taxon>
        <taxon>Bunostominae</taxon>
        <taxon>Necator</taxon>
    </lineage>
</organism>
<evidence type="ECO:0000313" key="1">
    <source>
        <dbReference type="EMBL" id="KAK6738018.1"/>
    </source>
</evidence>
<gene>
    <name evidence="1" type="primary">Necator_chrII.g8032</name>
    <name evidence="1" type="ORF">RB195_020238</name>
</gene>
<keyword evidence="2" id="KW-1185">Reference proteome</keyword>
<dbReference type="EMBL" id="JAVFWL010000002">
    <property type="protein sequence ID" value="KAK6738018.1"/>
    <property type="molecule type" value="Genomic_DNA"/>
</dbReference>
<sequence>MAPIEQRLNQSYTEMPSHRVQGNIFVYRCVECKKINKHTSIKVIGDNFMTDLRMLDHQCIPVERARDKFNRMSCEETLEYANEDDTQSELGLTTVVDYELEAIGAAGRVFALLLLRDVVGI</sequence>
<protein>
    <submittedName>
        <fullName evidence="1">Uncharacterized protein</fullName>
    </submittedName>
</protein>